<dbReference type="Gene3D" id="1.10.260.40">
    <property type="entry name" value="lambda repressor-like DNA-binding domains"/>
    <property type="match status" value="1"/>
</dbReference>
<dbReference type="PROSITE" id="PS50932">
    <property type="entry name" value="HTH_LACI_2"/>
    <property type="match status" value="1"/>
</dbReference>
<evidence type="ECO:0000256" key="2">
    <source>
        <dbReference type="ARBA" id="ARBA00023125"/>
    </source>
</evidence>
<dbReference type="Gene3D" id="3.40.50.2300">
    <property type="match status" value="2"/>
</dbReference>
<keyword evidence="6" id="KW-1185">Reference proteome</keyword>
<dbReference type="SUPFAM" id="SSF47413">
    <property type="entry name" value="lambda repressor-like DNA-binding domains"/>
    <property type="match status" value="1"/>
</dbReference>
<sequence length="330" mass="36985">MSSIKIDDIARLAGYSKATVSKVINNYPGISETTREKIMQVVKKYGFEPNIQARNLAGKKDKVIGIFILDKGGLGSYFFQYTIALIVEKAEEKNVKVLISLIKTSEEKIKIKQLIDNGTIQGAIVIGATLEEPELENIIESGYNLVIFDYKTETRLKNVFLINSNNYNGGKLAAKYLLEKGLKTVYHFAGQENKLAGLEREEGFLDELEGRGIVCKVLKGEFQLEIAKTIFTHMIKTGDIPEGIFCANDEMAIGCLEALAENGVSHTRVKLIGFDNNQISRLYRPRVTTIGYNLDKMAEKAVEAILRLIEGKKIKENIYNGELKIYERET</sequence>
<dbReference type="InterPro" id="IPR025997">
    <property type="entry name" value="SBP_2_dom"/>
</dbReference>
<evidence type="ECO:0000256" key="1">
    <source>
        <dbReference type="ARBA" id="ARBA00023015"/>
    </source>
</evidence>
<dbReference type="EMBL" id="JACJLT010000028">
    <property type="protein sequence ID" value="MBM6874937.1"/>
    <property type="molecule type" value="Genomic_DNA"/>
</dbReference>
<dbReference type="GO" id="GO:0003677">
    <property type="term" value="F:DNA binding"/>
    <property type="evidence" value="ECO:0007669"/>
    <property type="project" value="UniProtKB-KW"/>
</dbReference>
<keyword evidence="1" id="KW-0805">Transcription regulation</keyword>
<dbReference type="InterPro" id="IPR010982">
    <property type="entry name" value="Lambda_DNA-bd_dom_sf"/>
</dbReference>
<accession>A0ABS2G259</accession>
<evidence type="ECO:0000259" key="4">
    <source>
        <dbReference type="PROSITE" id="PS50932"/>
    </source>
</evidence>
<comment type="caution">
    <text evidence="5">The sequence shown here is derived from an EMBL/GenBank/DDBJ whole genome shotgun (WGS) entry which is preliminary data.</text>
</comment>
<protein>
    <submittedName>
        <fullName evidence="5">LacI family DNA-binding transcriptional regulator</fullName>
    </submittedName>
</protein>
<keyword evidence="2 5" id="KW-0238">DNA-binding</keyword>
<evidence type="ECO:0000313" key="6">
    <source>
        <dbReference type="Proteomes" id="UP000728968"/>
    </source>
</evidence>
<gene>
    <name evidence="5" type="ORF">H6A04_04585</name>
</gene>
<dbReference type="Pfam" id="PF00356">
    <property type="entry name" value="LacI"/>
    <property type="match status" value="1"/>
</dbReference>
<dbReference type="RefSeq" id="WP_204715970.1">
    <property type="nucleotide sequence ID" value="NZ_JACJLT010000028.1"/>
</dbReference>
<dbReference type="SUPFAM" id="SSF53822">
    <property type="entry name" value="Periplasmic binding protein-like I"/>
    <property type="match status" value="1"/>
</dbReference>
<dbReference type="InterPro" id="IPR028082">
    <property type="entry name" value="Peripla_BP_I"/>
</dbReference>
<dbReference type="CDD" id="cd06267">
    <property type="entry name" value="PBP1_LacI_sugar_binding-like"/>
    <property type="match status" value="1"/>
</dbReference>
<proteinExistence type="predicted"/>
<evidence type="ECO:0000313" key="5">
    <source>
        <dbReference type="EMBL" id="MBM6874937.1"/>
    </source>
</evidence>
<dbReference type="Proteomes" id="UP000728968">
    <property type="component" value="Unassembled WGS sequence"/>
</dbReference>
<keyword evidence="3" id="KW-0804">Transcription</keyword>
<name>A0ABS2G259_FUSMR</name>
<dbReference type="SMART" id="SM00354">
    <property type="entry name" value="HTH_LACI"/>
    <property type="match status" value="1"/>
</dbReference>
<dbReference type="PANTHER" id="PTHR30146:SF109">
    <property type="entry name" value="HTH-TYPE TRANSCRIPTIONAL REGULATOR GALS"/>
    <property type="match status" value="1"/>
</dbReference>
<dbReference type="CDD" id="cd01392">
    <property type="entry name" value="HTH_LacI"/>
    <property type="match status" value="1"/>
</dbReference>
<reference evidence="5 6" key="1">
    <citation type="journal article" date="2021" name="Sci. Rep.">
        <title>The distribution of antibiotic resistance genes in chicken gut microbiota commensals.</title>
        <authorList>
            <person name="Juricova H."/>
            <person name="Matiasovicova J."/>
            <person name="Kubasova T."/>
            <person name="Cejkova D."/>
            <person name="Rychlik I."/>
        </authorList>
    </citation>
    <scope>NUCLEOTIDE SEQUENCE [LARGE SCALE GENOMIC DNA]</scope>
    <source>
        <strain evidence="5 6">An425</strain>
    </source>
</reference>
<evidence type="ECO:0000256" key="3">
    <source>
        <dbReference type="ARBA" id="ARBA00023163"/>
    </source>
</evidence>
<feature type="domain" description="HTH lacI-type" evidence="4">
    <location>
        <begin position="4"/>
        <end position="58"/>
    </location>
</feature>
<organism evidence="5 6">
    <name type="scientific">Fusobacterium mortiferum</name>
    <dbReference type="NCBI Taxonomy" id="850"/>
    <lineage>
        <taxon>Bacteria</taxon>
        <taxon>Fusobacteriati</taxon>
        <taxon>Fusobacteriota</taxon>
        <taxon>Fusobacteriia</taxon>
        <taxon>Fusobacteriales</taxon>
        <taxon>Fusobacteriaceae</taxon>
        <taxon>Fusobacterium</taxon>
    </lineage>
</organism>
<dbReference type="InterPro" id="IPR000843">
    <property type="entry name" value="HTH_LacI"/>
</dbReference>
<dbReference type="Pfam" id="PF13407">
    <property type="entry name" value="Peripla_BP_4"/>
    <property type="match status" value="1"/>
</dbReference>
<dbReference type="PANTHER" id="PTHR30146">
    <property type="entry name" value="LACI-RELATED TRANSCRIPTIONAL REPRESSOR"/>
    <property type="match status" value="1"/>
</dbReference>